<dbReference type="EMBL" id="FUYC01000003">
    <property type="protein sequence ID" value="SKA77284.1"/>
    <property type="molecule type" value="Genomic_DNA"/>
</dbReference>
<proteinExistence type="predicted"/>
<gene>
    <name evidence="5" type="ORF">SAMN02745704_00964</name>
</gene>
<keyword evidence="6" id="KW-1185">Reference proteome</keyword>
<sequence>MPKLDSQRAQSLGYRIARLFRAAAKNGDRLFARHPVKHSQIPLFMEVIHQPGRSQMQLAQVLHLDKAAVARKLFALEKADFISRRYDPQCRRDKLVYPTEQADKLLPQTLDLLETFNELLFQGFSPEERQNALQVVDRLIVNLERALDEEES</sequence>
<dbReference type="AlphaFoldDB" id="A0A1T4WIW8"/>
<dbReference type="SUPFAM" id="SSF46785">
    <property type="entry name" value="Winged helix' DNA-binding domain"/>
    <property type="match status" value="1"/>
</dbReference>
<dbReference type="Pfam" id="PF01047">
    <property type="entry name" value="MarR"/>
    <property type="match status" value="1"/>
</dbReference>
<evidence type="ECO:0000313" key="5">
    <source>
        <dbReference type="EMBL" id="SKA77284.1"/>
    </source>
</evidence>
<keyword evidence="1" id="KW-0805">Transcription regulation</keyword>
<evidence type="ECO:0000256" key="1">
    <source>
        <dbReference type="ARBA" id="ARBA00023015"/>
    </source>
</evidence>
<evidence type="ECO:0000259" key="4">
    <source>
        <dbReference type="PROSITE" id="PS50995"/>
    </source>
</evidence>
<dbReference type="PANTHER" id="PTHR42756:SF1">
    <property type="entry name" value="TRANSCRIPTIONAL REPRESSOR OF EMRAB OPERON"/>
    <property type="match status" value="1"/>
</dbReference>
<evidence type="ECO:0000256" key="2">
    <source>
        <dbReference type="ARBA" id="ARBA00023125"/>
    </source>
</evidence>
<name>A0A1T4WIW8_9BACT</name>
<dbReference type="InterPro" id="IPR036388">
    <property type="entry name" value="WH-like_DNA-bd_sf"/>
</dbReference>
<dbReference type="GO" id="GO:0003677">
    <property type="term" value="F:DNA binding"/>
    <property type="evidence" value="ECO:0007669"/>
    <property type="project" value="UniProtKB-KW"/>
</dbReference>
<dbReference type="Proteomes" id="UP000190027">
    <property type="component" value="Unassembled WGS sequence"/>
</dbReference>
<dbReference type="Gene3D" id="1.10.10.10">
    <property type="entry name" value="Winged helix-like DNA-binding domain superfamily/Winged helix DNA-binding domain"/>
    <property type="match status" value="1"/>
</dbReference>
<dbReference type="STRING" id="1121449.SAMN02745704_00964"/>
<protein>
    <submittedName>
        <fullName evidence="5">DNA-binding transcriptional regulator, MarR family</fullName>
    </submittedName>
</protein>
<keyword evidence="2 5" id="KW-0238">DNA-binding</keyword>
<reference evidence="5 6" key="1">
    <citation type="submission" date="2017-02" db="EMBL/GenBank/DDBJ databases">
        <authorList>
            <person name="Peterson S.W."/>
        </authorList>
    </citation>
    <scope>NUCLEOTIDE SEQUENCE [LARGE SCALE GENOMIC DNA]</scope>
    <source>
        <strain evidence="5 6">DSM 16080</strain>
    </source>
</reference>
<dbReference type="PANTHER" id="PTHR42756">
    <property type="entry name" value="TRANSCRIPTIONAL REGULATOR, MARR"/>
    <property type="match status" value="1"/>
</dbReference>
<evidence type="ECO:0000256" key="3">
    <source>
        <dbReference type="ARBA" id="ARBA00023163"/>
    </source>
</evidence>
<feature type="domain" description="HTH marR-type" evidence="4">
    <location>
        <begin position="9"/>
        <end position="141"/>
    </location>
</feature>
<keyword evidence="3" id="KW-0804">Transcription</keyword>
<dbReference type="InterPro" id="IPR000835">
    <property type="entry name" value="HTH_MarR-typ"/>
</dbReference>
<evidence type="ECO:0000313" key="6">
    <source>
        <dbReference type="Proteomes" id="UP000190027"/>
    </source>
</evidence>
<dbReference type="PRINTS" id="PR00598">
    <property type="entry name" value="HTHMARR"/>
</dbReference>
<accession>A0A1T4WIW8</accession>
<dbReference type="GO" id="GO:0003700">
    <property type="term" value="F:DNA-binding transcription factor activity"/>
    <property type="evidence" value="ECO:0007669"/>
    <property type="project" value="InterPro"/>
</dbReference>
<dbReference type="PROSITE" id="PS50995">
    <property type="entry name" value="HTH_MARR_2"/>
    <property type="match status" value="1"/>
</dbReference>
<organism evidence="5 6">
    <name type="scientific">Paucidesulfovibrio gracilis DSM 16080</name>
    <dbReference type="NCBI Taxonomy" id="1121449"/>
    <lineage>
        <taxon>Bacteria</taxon>
        <taxon>Pseudomonadati</taxon>
        <taxon>Thermodesulfobacteriota</taxon>
        <taxon>Desulfovibrionia</taxon>
        <taxon>Desulfovibrionales</taxon>
        <taxon>Desulfovibrionaceae</taxon>
        <taxon>Paucidesulfovibrio</taxon>
    </lineage>
</organism>
<dbReference type="InterPro" id="IPR036390">
    <property type="entry name" value="WH_DNA-bd_sf"/>
</dbReference>
<dbReference type="SMART" id="SM00347">
    <property type="entry name" value="HTH_MARR"/>
    <property type="match status" value="1"/>
</dbReference>
<dbReference type="RefSeq" id="WP_078716550.1">
    <property type="nucleotide sequence ID" value="NZ_FUYC01000003.1"/>
</dbReference>